<evidence type="ECO:0000256" key="2">
    <source>
        <dbReference type="ARBA" id="ARBA00006472"/>
    </source>
</evidence>
<dbReference type="Proteomes" id="UP000190897">
    <property type="component" value="Unassembled WGS sequence"/>
</dbReference>
<sequence length="81" mass="9565">MWKEDDNKLKKSFTFKDFKEAFAFMTEVAKTVDEMDHHPFWTNTYNKVTFELNTHDAGDIVTEKDKNLAAAIDKIFEKTKK</sequence>
<dbReference type="InterPro" id="IPR001533">
    <property type="entry name" value="Pterin_deHydtase"/>
</dbReference>
<dbReference type="STRING" id="651661.SAMN05660293_00921"/>
<dbReference type="GO" id="GO:0008124">
    <property type="term" value="F:4-alpha-hydroxytetrahydrobiopterin dehydratase activity"/>
    <property type="evidence" value="ECO:0007669"/>
    <property type="project" value="UniProtKB-EC"/>
</dbReference>
<dbReference type="SUPFAM" id="SSF55248">
    <property type="entry name" value="PCD-like"/>
    <property type="match status" value="1"/>
</dbReference>
<protein>
    <recommendedName>
        <fullName evidence="3">4a-hydroxytetrahydrobiopterin dehydratase</fullName>
        <ecNumber evidence="3">4.2.1.96</ecNumber>
    </recommendedName>
</protein>
<gene>
    <name evidence="5" type="ORF">SAMN05660293_00921</name>
</gene>
<proteinExistence type="inferred from homology"/>
<accession>A0A1T5C5J2</accession>
<evidence type="ECO:0000256" key="3">
    <source>
        <dbReference type="ARBA" id="ARBA00013252"/>
    </source>
</evidence>
<dbReference type="AlphaFoldDB" id="A0A1T5C5J2"/>
<dbReference type="EMBL" id="FUZA01000001">
    <property type="protein sequence ID" value="SKB54788.1"/>
    <property type="molecule type" value="Genomic_DNA"/>
</dbReference>
<dbReference type="InterPro" id="IPR036428">
    <property type="entry name" value="PCD_sf"/>
</dbReference>
<name>A0A1T5C5J2_9BACT</name>
<dbReference type="RefSeq" id="WP_082213444.1">
    <property type="nucleotide sequence ID" value="NZ_FUZA01000001.1"/>
</dbReference>
<comment type="catalytic activity">
    <reaction evidence="1">
        <text>(4aS,6R)-4a-hydroxy-L-erythro-5,6,7,8-tetrahydrobiopterin = (6R)-L-erythro-6,7-dihydrobiopterin + H2O</text>
        <dbReference type="Rhea" id="RHEA:11920"/>
        <dbReference type="ChEBI" id="CHEBI:15377"/>
        <dbReference type="ChEBI" id="CHEBI:15642"/>
        <dbReference type="ChEBI" id="CHEBI:43120"/>
        <dbReference type="EC" id="4.2.1.96"/>
    </reaction>
</comment>
<keyword evidence="6" id="KW-1185">Reference proteome</keyword>
<organism evidence="5 6">
    <name type="scientific">Dyadobacter psychrophilus</name>
    <dbReference type="NCBI Taxonomy" id="651661"/>
    <lineage>
        <taxon>Bacteria</taxon>
        <taxon>Pseudomonadati</taxon>
        <taxon>Bacteroidota</taxon>
        <taxon>Cytophagia</taxon>
        <taxon>Cytophagales</taxon>
        <taxon>Spirosomataceae</taxon>
        <taxon>Dyadobacter</taxon>
    </lineage>
</organism>
<evidence type="ECO:0000313" key="5">
    <source>
        <dbReference type="EMBL" id="SKB54788.1"/>
    </source>
</evidence>
<dbReference type="PANTHER" id="PTHR12599:SF0">
    <property type="entry name" value="PTERIN-4-ALPHA-CARBINOLAMINE DEHYDRATASE"/>
    <property type="match status" value="1"/>
</dbReference>
<dbReference type="GO" id="GO:0006729">
    <property type="term" value="P:tetrahydrobiopterin biosynthetic process"/>
    <property type="evidence" value="ECO:0007669"/>
    <property type="project" value="InterPro"/>
</dbReference>
<dbReference type="Gene3D" id="3.30.1360.20">
    <property type="entry name" value="Transcriptional coactivator/pterin dehydratase"/>
    <property type="match status" value="1"/>
</dbReference>
<comment type="similarity">
    <text evidence="2">Belongs to the pterin-4-alpha-carbinolamine dehydratase family.</text>
</comment>
<keyword evidence="4" id="KW-0456">Lyase</keyword>
<reference evidence="6" key="1">
    <citation type="submission" date="2017-02" db="EMBL/GenBank/DDBJ databases">
        <authorList>
            <person name="Varghese N."/>
            <person name="Submissions S."/>
        </authorList>
    </citation>
    <scope>NUCLEOTIDE SEQUENCE [LARGE SCALE GENOMIC DNA]</scope>
    <source>
        <strain evidence="6">DSM 22270</strain>
    </source>
</reference>
<evidence type="ECO:0000256" key="1">
    <source>
        <dbReference type="ARBA" id="ARBA00001554"/>
    </source>
</evidence>
<dbReference type="EC" id="4.2.1.96" evidence="3"/>
<dbReference type="PANTHER" id="PTHR12599">
    <property type="entry name" value="PTERIN-4-ALPHA-CARBINOLAMINE DEHYDRATASE"/>
    <property type="match status" value="1"/>
</dbReference>
<dbReference type="Pfam" id="PF01329">
    <property type="entry name" value="Pterin_4a"/>
    <property type="match status" value="1"/>
</dbReference>
<dbReference type="OrthoDB" id="9794987at2"/>
<evidence type="ECO:0000256" key="4">
    <source>
        <dbReference type="ARBA" id="ARBA00023239"/>
    </source>
</evidence>
<evidence type="ECO:0000313" key="6">
    <source>
        <dbReference type="Proteomes" id="UP000190897"/>
    </source>
</evidence>